<feature type="domain" description="N-acetyltransferase" evidence="2">
    <location>
        <begin position="124"/>
        <end position="269"/>
    </location>
</feature>
<reference evidence="3" key="1">
    <citation type="thesis" date="2020" institute="Technische Universitat Dresden" country="Dresden, Germany">
        <title>The Agarolytic System of Microbulbifer elongatus PORT2, Isolated from Batu Karas, Pangandaran West Java Indonesia.</title>
        <authorList>
            <person name="Anggraeni S.R."/>
        </authorList>
    </citation>
    <scope>NUCLEOTIDE SEQUENCE</scope>
    <source>
        <strain evidence="3">PORT2</strain>
    </source>
</reference>
<protein>
    <submittedName>
        <fullName evidence="3">GNAT family N-acetyltransferase</fullName>
    </submittedName>
</protein>
<gene>
    <name evidence="3" type="ORF">HXX02_06305</name>
</gene>
<evidence type="ECO:0000256" key="1">
    <source>
        <dbReference type="SAM" id="MobiDB-lite"/>
    </source>
</evidence>
<organism evidence="3 4">
    <name type="scientific">Microbulbifer elongatus</name>
    <dbReference type="NCBI Taxonomy" id="86173"/>
    <lineage>
        <taxon>Bacteria</taxon>
        <taxon>Pseudomonadati</taxon>
        <taxon>Pseudomonadota</taxon>
        <taxon>Gammaproteobacteria</taxon>
        <taxon>Cellvibrionales</taxon>
        <taxon>Microbulbiferaceae</taxon>
        <taxon>Microbulbifer</taxon>
    </lineage>
</organism>
<dbReference type="InterPro" id="IPR016181">
    <property type="entry name" value="Acyl_CoA_acyltransferase"/>
</dbReference>
<evidence type="ECO:0000313" key="4">
    <source>
        <dbReference type="Proteomes" id="UP001205566"/>
    </source>
</evidence>
<keyword evidence="4" id="KW-1185">Reference proteome</keyword>
<evidence type="ECO:0000259" key="2">
    <source>
        <dbReference type="PROSITE" id="PS51186"/>
    </source>
</evidence>
<feature type="region of interest" description="Disordered" evidence="1">
    <location>
        <begin position="268"/>
        <end position="291"/>
    </location>
</feature>
<proteinExistence type="predicted"/>
<dbReference type="Proteomes" id="UP001205566">
    <property type="component" value="Unassembled WGS sequence"/>
</dbReference>
<dbReference type="RefSeq" id="WP_255873879.1">
    <property type="nucleotide sequence ID" value="NZ_JACASI010000015.1"/>
</dbReference>
<dbReference type="SUPFAM" id="SSF55729">
    <property type="entry name" value="Acyl-CoA N-acyltransferases (Nat)"/>
    <property type="match status" value="1"/>
</dbReference>
<dbReference type="EMBL" id="JACASI010000015">
    <property type="protein sequence ID" value="MCQ3829049.1"/>
    <property type="molecule type" value="Genomic_DNA"/>
</dbReference>
<evidence type="ECO:0000313" key="3">
    <source>
        <dbReference type="EMBL" id="MCQ3829049.1"/>
    </source>
</evidence>
<sequence length="291" mass="32334">MKYSLSAKNLVCRNLENKAGYCADLLNPKQSKEITGLLRTDSGLLSTRFNQVVSNAVMQPRILQRFVVDYFAERHAPFSLWHCASKSLDDAELEALNLRRQPPQIAMAAEVKQLASDDKAHEGLEIKPVNTADDIIVYGDLIAEMQNCPRETAQIKKFYQQLAQLPEHKHSRLKLHLGLLDGKPVATGCLFSSADALGFYDLCTLPEHRGRGLGTAMFRQLLKEVIQSHHKHAVALVGEEQQDLWLNAGFYAVGEVACYEFTPERGSARVSSGKAQNGDLDGDLDNNRQSA</sequence>
<dbReference type="CDD" id="cd04301">
    <property type="entry name" value="NAT_SF"/>
    <property type="match status" value="1"/>
</dbReference>
<accession>A0ABT1P233</accession>
<name>A0ABT1P233_9GAMM</name>
<dbReference type="Pfam" id="PF00583">
    <property type="entry name" value="Acetyltransf_1"/>
    <property type="match status" value="1"/>
</dbReference>
<dbReference type="Gene3D" id="3.40.630.30">
    <property type="match status" value="1"/>
</dbReference>
<comment type="caution">
    <text evidence="3">The sequence shown here is derived from an EMBL/GenBank/DDBJ whole genome shotgun (WGS) entry which is preliminary data.</text>
</comment>
<dbReference type="InterPro" id="IPR000182">
    <property type="entry name" value="GNAT_dom"/>
</dbReference>
<dbReference type="PROSITE" id="PS51186">
    <property type="entry name" value="GNAT"/>
    <property type="match status" value="1"/>
</dbReference>